<gene>
    <name evidence="1" type="primary">petB</name>
    <name evidence="1" type="ORF">FVB9532_01766</name>
</gene>
<sequence>MKKALKNIWNWVDDRGGLSELVKPLTTHLVPPESKWNYVWGSATLSCLIIQVVTGIALAFLYQPSADVAYQSLQYIENQAFLGSFIRGLHNWGASGMVLLMGMHMIRVYLFAAYKYPREMSWITGVVLMALTIVMAFTGQLLRWDDNGVWSSVVAAEQMGRIPLIGDSIAHFLMGGENINGETLNRFFSLHVFVIPALLFSFVAYHLFLVFRNGISEPPKVGRYLNPKTYRNWYENMLKEKGVPFFPNAIWRDAVFSALVLIVLVFIAWFVGAPELVGAPDLTNVKVDPKPDWYFTWIFAIFALMPRDIGSYVIMLGPVLTITVLLAVPFLSKGGERSPLKRPWAIGAVAFLIITICGLWYIGDVEPWHPKFDAEPLSEYTTVPEAKPSVQRGINVFNTAGCLYCHKINDQGGIRGPNLTNVQNRLTKEQIIIRIVNGAENMPAYGGSLSKEELEDVVDFLLKDKKGSNPNN</sequence>
<organism evidence="1 2">
    <name type="scientific">Mesonia oceanica</name>
    <dbReference type="NCBI Taxonomy" id="2687242"/>
    <lineage>
        <taxon>Bacteria</taxon>
        <taxon>Pseudomonadati</taxon>
        <taxon>Bacteroidota</taxon>
        <taxon>Flavobacteriia</taxon>
        <taxon>Flavobacteriales</taxon>
        <taxon>Flavobacteriaceae</taxon>
        <taxon>Mesonia</taxon>
    </lineage>
</organism>
<name>A0AC61Y801_9FLAO</name>
<reference evidence="1" key="1">
    <citation type="submission" date="2019-09" db="EMBL/GenBank/DDBJ databases">
        <authorList>
            <person name="Rodrigo-Torres L."/>
            <person name="Arahal R. D."/>
            <person name="Lucena T."/>
        </authorList>
    </citation>
    <scope>NUCLEOTIDE SEQUENCE</scope>
    <source>
        <strain evidence="1">ISS653</strain>
    </source>
</reference>
<comment type="caution">
    <text evidence="1">The sequence shown here is derived from an EMBL/GenBank/DDBJ whole genome shotgun (WGS) entry which is preliminary data.</text>
</comment>
<dbReference type="EMBL" id="CABVMM010000006">
    <property type="protein sequence ID" value="VVV00495.1"/>
    <property type="molecule type" value="Genomic_DNA"/>
</dbReference>
<dbReference type="Proteomes" id="UP000356253">
    <property type="component" value="Unassembled WGS sequence"/>
</dbReference>
<accession>A0AC61Y801</accession>
<proteinExistence type="predicted"/>
<protein>
    <submittedName>
        <fullName evidence="1">Cytochrome b6</fullName>
    </submittedName>
</protein>
<evidence type="ECO:0000313" key="2">
    <source>
        <dbReference type="Proteomes" id="UP000356253"/>
    </source>
</evidence>
<evidence type="ECO:0000313" key="1">
    <source>
        <dbReference type="EMBL" id="VVV00495.1"/>
    </source>
</evidence>
<keyword evidence="2" id="KW-1185">Reference proteome</keyword>